<evidence type="ECO:0008006" key="3">
    <source>
        <dbReference type="Google" id="ProtNLM"/>
    </source>
</evidence>
<name>A0A073IEY7_9RHOB</name>
<evidence type="ECO:0000313" key="1">
    <source>
        <dbReference type="EMBL" id="KEJ88110.1"/>
    </source>
</evidence>
<proteinExistence type="predicted"/>
<gene>
    <name evidence="1" type="ORF">DSW25_17350</name>
</gene>
<dbReference type="PANTHER" id="PTHR36513">
    <property type="entry name" value="ABC TRANSMEMBRANE TYPE-1 DOMAIN-CONTAINING PROTEIN"/>
    <property type="match status" value="1"/>
</dbReference>
<comment type="caution">
    <text evidence="1">The sequence shown here is derived from an EMBL/GenBank/DDBJ whole genome shotgun (WGS) entry which is preliminary data.</text>
</comment>
<dbReference type="eggNOG" id="COG4782">
    <property type="taxonomic scope" value="Bacteria"/>
</dbReference>
<evidence type="ECO:0000313" key="2">
    <source>
        <dbReference type="Proteomes" id="UP000027734"/>
    </source>
</evidence>
<reference evidence="1 2" key="1">
    <citation type="submission" date="2014-01" db="EMBL/GenBank/DDBJ databases">
        <title>Sulfitobacter donghicola JCM 14565 Genome Sequencing.</title>
        <authorList>
            <person name="Lai Q."/>
            <person name="Hong Z."/>
        </authorList>
    </citation>
    <scope>NUCLEOTIDE SEQUENCE [LARGE SCALE GENOMIC DNA]</scope>
    <source>
        <strain evidence="1 2">JCM 14565</strain>
    </source>
</reference>
<dbReference type="PANTHER" id="PTHR36513:SF1">
    <property type="entry name" value="TRANSMEMBRANE PROTEIN"/>
    <property type="match status" value="1"/>
</dbReference>
<organism evidence="1 2">
    <name type="scientific">Sulfitobacter donghicola DSW-25 = KCTC 12864 = JCM 14565</name>
    <dbReference type="NCBI Taxonomy" id="1300350"/>
    <lineage>
        <taxon>Bacteria</taxon>
        <taxon>Pseudomonadati</taxon>
        <taxon>Pseudomonadota</taxon>
        <taxon>Alphaproteobacteria</taxon>
        <taxon>Rhodobacterales</taxon>
        <taxon>Roseobacteraceae</taxon>
        <taxon>Sulfitobacter</taxon>
    </lineage>
</organism>
<dbReference type="InterPro" id="IPR029058">
    <property type="entry name" value="AB_hydrolase_fold"/>
</dbReference>
<protein>
    <recommendedName>
        <fullName evidence="3">Esterase</fullName>
    </recommendedName>
</protein>
<sequence>MAAFAVAGCGARDQIVVVPPVEGAVQHDVLFATNRSTSARMFSEGRSQTASYGQATVSVPPKHELGVVEYPKKNANPKSEFGIIRAQTTTSLSAFEGLLETRIAQNPQEQRKAIVYVHGFNSTFAEALYLKTQLIHDYQRPEVPILFSWPSSGRGYAYLHDHESVLASRTPLETLLDTLQTSSLDAFTLVAHSMGSQLVMETLRQRSIRSNGRQWSKLTGVALISPDIDVDVFAQASKDMGGLPQPFVVIAAENDKLLSLSGVLNGSKARLGAVKTAADLEGTEATVVSADFATDLWSSNHMTAFRSPQMIGYLQAIEQNLTEQK</sequence>
<dbReference type="Gene3D" id="3.40.50.1820">
    <property type="entry name" value="alpha/beta hydrolase"/>
    <property type="match status" value="1"/>
</dbReference>
<accession>A0A073IEY7</accession>
<dbReference type="SUPFAM" id="SSF53474">
    <property type="entry name" value="alpha/beta-Hydrolases"/>
    <property type="match status" value="1"/>
</dbReference>
<dbReference type="STRING" id="1300350.Z948_2479"/>
<keyword evidence="2" id="KW-1185">Reference proteome</keyword>
<dbReference type="EMBL" id="JAMC01000009">
    <property type="protein sequence ID" value="KEJ88110.1"/>
    <property type="molecule type" value="Genomic_DNA"/>
</dbReference>
<dbReference type="InterPro" id="IPR010297">
    <property type="entry name" value="DUF900_hydrolase"/>
</dbReference>
<dbReference type="AlphaFoldDB" id="A0A073IEY7"/>
<dbReference type="Proteomes" id="UP000027734">
    <property type="component" value="Unassembled WGS sequence"/>
</dbReference>
<dbReference type="Pfam" id="PF05990">
    <property type="entry name" value="DUF900"/>
    <property type="match status" value="1"/>
</dbReference>